<evidence type="ECO:0000313" key="2">
    <source>
        <dbReference type="EMBL" id="QIS02294.1"/>
    </source>
</evidence>
<accession>A0A6G9XN05</accession>
<protein>
    <submittedName>
        <fullName evidence="2">Uncharacterized protein</fullName>
    </submittedName>
</protein>
<gene>
    <name evidence="2" type="ORF">F5X71_08125</name>
</gene>
<dbReference type="EMBL" id="CP046171">
    <property type="protein sequence ID" value="QIS02294.1"/>
    <property type="molecule type" value="Genomic_DNA"/>
</dbReference>
<evidence type="ECO:0000313" key="3">
    <source>
        <dbReference type="Proteomes" id="UP000501705"/>
    </source>
</evidence>
<dbReference type="AlphaFoldDB" id="A0A6G9XN05"/>
<proteinExistence type="predicted"/>
<feature type="region of interest" description="Disordered" evidence="1">
    <location>
        <begin position="623"/>
        <end position="642"/>
    </location>
</feature>
<sequence length="642" mass="66075">MASGGPGFDQTEWSGLLRGARDGKLRMVHVDSGRLGELTSACEDFLADVQGFIDASLSVNFSKFSWTHDNKDPADGTPQPKARHVVTTLSSMAMLFEKFERKRTVELVEVLKNHQAIVRVMGDTFVAANKKYVVMDGANANTFVAPERGTDLWPEIFRHYSVPASDWKAGPAFSTKAGSGVSFDVGVKGMVEGVVENGKSFDLIGFANIAEMLGRNSAGVYWLAGQWRALADIWRVSVQKFMDRVGPVFKGQYWEGVGADRAVAFVEKYVQATDTLYSGLLSMSNVVGNTADFNAFVRSHLPLYEHLYFNSDGSVSKVDADNGNDTNAGRHLPRVQTFWDSGDGTSDQKGYVLGIKQLAGLVPVFNDPNKLAGAQGDLPGSFNYRGPSGDGRGGGGTGDGSGGNSGGGSGGGTGGKSGGPTGAEGGGKGDGGAGGGVGKPTGADGGKGTGDGGGSGGKSTGDNGSSPGRGTGPEGSTGAPGTGIGGGTGGAPGNPSSNDLMSLFSEALQLISSGIGTLVQLGNQLAAQLGPALQQLAKAVENGTMTVKQALEEGSKRIEEQLEQVEEQLFPPGADGPVVSFALLPGGDEPQVRIEFPGRAGGRRTELVEDFTATRSTTAVTVEPAQTGAPAVPGVPANTVEE</sequence>
<dbReference type="Proteomes" id="UP000501705">
    <property type="component" value="Chromosome"/>
</dbReference>
<dbReference type="RefSeq" id="WP_167461389.1">
    <property type="nucleotide sequence ID" value="NZ_CP046171.1"/>
</dbReference>
<name>A0A6G9XN05_NOCBR</name>
<evidence type="ECO:0000256" key="1">
    <source>
        <dbReference type="SAM" id="MobiDB-lite"/>
    </source>
</evidence>
<feature type="compositionally biased region" description="Gly residues" evidence="1">
    <location>
        <begin position="388"/>
        <end position="459"/>
    </location>
</feature>
<organism evidence="2 3">
    <name type="scientific">Nocardia brasiliensis</name>
    <dbReference type="NCBI Taxonomy" id="37326"/>
    <lineage>
        <taxon>Bacteria</taxon>
        <taxon>Bacillati</taxon>
        <taxon>Actinomycetota</taxon>
        <taxon>Actinomycetes</taxon>
        <taxon>Mycobacteriales</taxon>
        <taxon>Nocardiaceae</taxon>
        <taxon>Nocardia</taxon>
    </lineage>
</organism>
<reference evidence="2 3" key="1">
    <citation type="journal article" date="2019" name="ACS Chem. Biol.">
        <title>Identification and Mobilization of a Cryptic Antibiotic Biosynthesis Gene Locus from a Human-Pathogenic Nocardia Isolate.</title>
        <authorList>
            <person name="Herisse M."/>
            <person name="Ishida K."/>
            <person name="Porter J.L."/>
            <person name="Howden B."/>
            <person name="Hertweck C."/>
            <person name="Stinear T.P."/>
            <person name="Pidot S.J."/>
        </authorList>
    </citation>
    <scope>NUCLEOTIDE SEQUENCE [LARGE SCALE GENOMIC DNA]</scope>
    <source>
        <strain evidence="2 3">AUSMDU00024985</strain>
    </source>
</reference>
<feature type="region of interest" description="Disordered" evidence="1">
    <location>
        <begin position="321"/>
        <end position="343"/>
    </location>
</feature>
<feature type="region of interest" description="Disordered" evidence="1">
    <location>
        <begin position="372"/>
        <end position="498"/>
    </location>
</feature>
<feature type="compositionally biased region" description="Gly residues" evidence="1">
    <location>
        <begin position="467"/>
        <end position="492"/>
    </location>
</feature>